<evidence type="ECO:0000313" key="1">
    <source>
        <dbReference type="EMBL" id="GAA4189243.1"/>
    </source>
</evidence>
<reference evidence="2" key="1">
    <citation type="journal article" date="2019" name="Int. J. Syst. Evol. Microbiol.">
        <title>The Global Catalogue of Microorganisms (GCM) 10K type strain sequencing project: providing services to taxonomists for standard genome sequencing and annotation.</title>
        <authorList>
            <consortium name="The Broad Institute Genomics Platform"/>
            <consortium name="The Broad Institute Genome Sequencing Center for Infectious Disease"/>
            <person name="Wu L."/>
            <person name="Ma J."/>
        </authorList>
    </citation>
    <scope>NUCLEOTIDE SEQUENCE [LARGE SCALE GENOMIC DNA]</scope>
    <source>
        <strain evidence="2">JCM 17388</strain>
    </source>
</reference>
<protein>
    <recommendedName>
        <fullName evidence="3">GNAT family N-acetyltransferase</fullName>
    </recommendedName>
</protein>
<dbReference type="EMBL" id="BAABAQ010000003">
    <property type="protein sequence ID" value="GAA4189243.1"/>
    <property type="molecule type" value="Genomic_DNA"/>
</dbReference>
<dbReference type="Gene3D" id="3.40.630.30">
    <property type="match status" value="1"/>
</dbReference>
<gene>
    <name evidence="1" type="ORF">GCM10022252_25820</name>
</gene>
<dbReference type="SUPFAM" id="SSF55729">
    <property type="entry name" value="Acyl-CoA N-acyltransferases (Nat)"/>
    <property type="match status" value="1"/>
</dbReference>
<dbReference type="Proteomes" id="UP001501251">
    <property type="component" value="Unassembled WGS sequence"/>
</dbReference>
<organism evidence="1 2">
    <name type="scientific">Streptosporangium oxazolinicum</name>
    <dbReference type="NCBI Taxonomy" id="909287"/>
    <lineage>
        <taxon>Bacteria</taxon>
        <taxon>Bacillati</taxon>
        <taxon>Actinomycetota</taxon>
        <taxon>Actinomycetes</taxon>
        <taxon>Streptosporangiales</taxon>
        <taxon>Streptosporangiaceae</taxon>
        <taxon>Streptosporangium</taxon>
    </lineage>
</organism>
<name>A0ABP8AS81_9ACTN</name>
<sequence length="205" mass="23581">MVTVPRTTGRPGPRYAGKREFSGCQDRHVRVVRMPFLPRTHEIPPGVRHERFHIRPITIHDAVRDFDAVMSSATRLRERFPLWGGWPLGDMTLEENLIDLAWHQKEALLRRSFNYAVMSPDGSRLLGCVYVDPPERRGADADVSFWVRADEEGTGLEEELEPVVRAWLDEAWPYASVRWPGREISWEEWDLLPDAPGANVLRTDG</sequence>
<comment type="caution">
    <text evidence="1">The sequence shown here is derived from an EMBL/GenBank/DDBJ whole genome shotgun (WGS) entry which is preliminary data.</text>
</comment>
<proteinExistence type="predicted"/>
<evidence type="ECO:0000313" key="2">
    <source>
        <dbReference type="Proteomes" id="UP001501251"/>
    </source>
</evidence>
<accession>A0ABP8AS81</accession>
<evidence type="ECO:0008006" key="3">
    <source>
        <dbReference type="Google" id="ProtNLM"/>
    </source>
</evidence>
<dbReference type="InterPro" id="IPR016181">
    <property type="entry name" value="Acyl_CoA_acyltransferase"/>
</dbReference>
<keyword evidence="2" id="KW-1185">Reference proteome</keyword>